<dbReference type="GO" id="GO:0042393">
    <property type="term" value="F:histone binding"/>
    <property type="evidence" value="ECO:0007669"/>
    <property type="project" value="TreeGrafter"/>
</dbReference>
<gene>
    <name evidence="17" type="ORF">N305_03226</name>
</gene>
<comment type="subcellular location">
    <subcellularLocation>
        <location evidence="1">Nucleus</location>
        <location evidence="1">Nucleolus</location>
    </subcellularLocation>
    <subcellularLocation>
        <location evidence="14">Nucleus</location>
    </subcellularLocation>
    <subcellularLocation>
        <location evidence="14">Chromosome</location>
    </subcellularLocation>
</comment>
<dbReference type="SUPFAM" id="SSF47095">
    <property type="entry name" value="HMG-box"/>
    <property type="match status" value="1"/>
</dbReference>
<dbReference type="GO" id="GO:0031491">
    <property type="term" value="F:nucleosome binding"/>
    <property type="evidence" value="ECO:0007669"/>
    <property type="project" value="TreeGrafter"/>
</dbReference>
<dbReference type="CDD" id="cd21994">
    <property type="entry name" value="HMG-box_SSRP1-like"/>
    <property type="match status" value="1"/>
</dbReference>
<dbReference type="SMART" id="SM01287">
    <property type="entry name" value="Rtt106"/>
    <property type="match status" value="1"/>
</dbReference>
<dbReference type="InterPro" id="IPR038167">
    <property type="entry name" value="SSRP1_sf"/>
</dbReference>
<feature type="region of interest" description="Disordered" evidence="15">
    <location>
        <begin position="594"/>
        <end position="690"/>
    </location>
</feature>
<accession>A0A093PBC7</accession>
<dbReference type="InterPro" id="IPR048993">
    <property type="entry name" value="SSRP1-like_PH1"/>
</dbReference>
<evidence type="ECO:0000256" key="15">
    <source>
        <dbReference type="SAM" id="MobiDB-lite"/>
    </source>
</evidence>
<protein>
    <recommendedName>
        <fullName evidence="3 14">FACT complex subunit SSRP1</fullName>
    </recommendedName>
</protein>
<dbReference type="InterPro" id="IPR050454">
    <property type="entry name" value="RTT106/SSRP1_HistChap/FACT"/>
</dbReference>
<dbReference type="Pfam" id="PF03531">
    <property type="entry name" value="SSrecog"/>
    <property type="match status" value="1"/>
</dbReference>
<keyword evidence="4 14" id="KW-0158">Chromosome</keyword>
<keyword evidence="5 14" id="KW-0235">DNA replication</keyword>
<dbReference type="PANTHER" id="PTHR45849:SF1">
    <property type="entry name" value="FACT COMPLEX SUBUNIT SSRP1"/>
    <property type="match status" value="1"/>
</dbReference>
<dbReference type="FunFam" id="2.30.29.30:FF:000119">
    <property type="entry name" value="FACT complex subunit SSRP1"/>
    <property type="match status" value="1"/>
</dbReference>
<evidence type="ECO:0000256" key="9">
    <source>
        <dbReference type="ARBA" id="ARBA00023163"/>
    </source>
</evidence>
<dbReference type="InterPro" id="IPR035417">
    <property type="entry name" value="SSRP1/POB3_N"/>
</dbReference>
<dbReference type="GO" id="GO:0006260">
    <property type="term" value="P:DNA replication"/>
    <property type="evidence" value="ECO:0007669"/>
    <property type="project" value="UniProtKB-KW"/>
</dbReference>
<dbReference type="GO" id="GO:0005730">
    <property type="term" value="C:nucleolus"/>
    <property type="evidence" value="ECO:0007669"/>
    <property type="project" value="UniProtKB-SubCell"/>
</dbReference>
<keyword evidence="11 13" id="KW-0539">Nucleus</keyword>
<dbReference type="STRING" id="328815.ENSMVIP00005013633"/>
<dbReference type="Pfam" id="PF21103">
    <property type="entry name" value="PH1_SSRP1-like"/>
    <property type="match status" value="1"/>
</dbReference>
<keyword evidence="8 13" id="KW-0238">DNA-binding</keyword>
<evidence type="ECO:0000256" key="10">
    <source>
        <dbReference type="ARBA" id="ARBA00023204"/>
    </source>
</evidence>
<dbReference type="CDD" id="cd13230">
    <property type="entry name" value="PH1_SSRP1-like"/>
    <property type="match status" value="1"/>
</dbReference>
<organism evidence="17 18">
    <name type="scientific">Manacus vitellinus</name>
    <name type="common">golden-collared manakin</name>
    <dbReference type="NCBI Taxonomy" id="328815"/>
    <lineage>
        <taxon>Eukaryota</taxon>
        <taxon>Metazoa</taxon>
        <taxon>Chordata</taxon>
        <taxon>Craniata</taxon>
        <taxon>Vertebrata</taxon>
        <taxon>Euteleostomi</taxon>
        <taxon>Archelosauria</taxon>
        <taxon>Archosauria</taxon>
        <taxon>Dinosauria</taxon>
        <taxon>Saurischia</taxon>
        <taxon>Theropoda</taxon>
        <taxon>Coelurosauria</taxon>
        <taxon>Aves</taxon>
        <taxon>Neognathae</taxon>
        <taxon>Neoaves</taxon>
        <taxon>Telluraves</taxon>
        <taxon>Australaves</taxon>
        <taxon>Passeriformes</taxon>
        <taxon>Pipridae</taxon>
        <taxon>Manacus</taxon>
    </lineage>
</organism>
<keyword evidence="9 14" id="KW-0804">Transcription</keyword>
<feature type="compositionally biased region" description="Basic residues" evidence="15">
    <location>
        <begin position="609"/>
        <end position="618"/>
    </location>
</feature>
<evidence type="ECO:0000256" key="3">
    <source>
        <dbReference type="ARBA" id="ARBA00016104"/>
    </source>
</evidence>
<evidence type="ECO:0000256" key="7">
    <source>
        <dbReference type="ARBA" id="ARBA00023015"/>
    </source>
</evidence>
<feature type="compositionally biased region" description="Basic and acidic residues" evidence="15">
    <location>
        <begin position="619"/>
        <end position="630"/>
    </location>
</feature>
<dbReference type="GO" id="GO:1902275">
    <property type="term" value="P:regulation of chromatin organization"/>
    <property type="evidence" value="ECO:0007669"/>
    <property type="project" value="TreeGrafter"/>
</dbReference>
<dbReference type="Pfam" id="PF08512">
    <property type="entry name" value="Rttp106-like_middle"/>
    <property type="match status" value="1"/>
</dbReference>
<dbReference type="Gene3D" id="2.30.29.30">
    <property type="entry name" value="Pleckstrin-homology domain (PH domain)/Phosphotyrosine-binding domain (PTB)"/>
    <property type="match status" value="2"/>
</dbReference>
<dbReference type="AlphaFoldDB" id="A0A093PBC7"/>
<sequence length="690" mass="78031">NDGRLRPSRQGGIFKNSKTGKVDNIQASELAEGVWRRVALGHGLKLLTKNGHVYKYDGFRESEFDKLSDFFKAHYCLELAEKDLCVKGWNWGTVRFGGQLLSFDIGEQPVFEIPLSNVSQCTTGKNEVTLEFHQNDDAEVSLMEVRFYVPPTQEDGVDPVEAFAQNVLSKADVIQATGDAICIFRELQCLTPRGRYDIRIYPTFLHLHGKTFDYKIPYTTVLRLFLLPHKDQRQMFFVVSRKGLDPPIKQGQTRYHFLILLFSKDEDISLTLNMNEEEVEKRFEGRLTKNMSGSLYEMVSRVMKALVNRKITVPGNFQGHSGAQCITCSYKASSGLLYPLERGFIYVHKPPVHIRFDEISFVNFARGTTTTRSFDFEIETKQGTQYTFSSIEREEYGKLFDFVNAKKLNIKNRGLKEGMKQSYDEYADSDEDQHDAYLERMKEEGKIREENANDSSDGSGEETDESFNPGEEDDDVAEDVREFQKESGVPGEALAALARKENGGRRAKALGWGKVFSISQSKKGKDPNAPKRPMSAYMLWLNANREKIKSDHPGISITDLFKKAGELWKAMSKEKKEEWDRKAEDARRDYEKAMKEYSVGSKADSHRGERSKKKKKKQEKQMKGKGDKKGATSKSSSSKSPAKSMSDSFKSKEFVSSDESSSAESKKEDSEEEGAASPPPSSEDSASGSD</sequence>
<evidence type="ECO:0000259" key="16">
    <source>
        <dbReference type="PROSITE" id="PS50118"/>
    </source>
</evidence>
<dbReference type="Gene3D" id="2.30.29.220">
    <property type="entry name" value="Structure-specific recognition protein (SSRP1)"/>
    <property type="match status" value="1"/>
</dbReference>
<dbReference type="SUPFAM" id="SSF50729">
    <property type="entry name" value="PH domain-like"/>
    <property type="match status" value="1"/>
</dbReference>
<evidence type="ECO:0000256" key="4">
    <source>
        <dbReference type="ARBA" id="ARBA00022454"/>
    </source>
</evidence>
<evidence type="ECO:0000256" key="8">
    <source>
        <dbReference type="ARBA" id="ARBA00023125"/>
    </source>
</evidence>
<evidence type="ECO:0000256" key="13">
    <source>
        <dbReference type="PROSITE-ProRule" id="PRU00267"/>
    </source>
</evidence>
<feature type="region of interest" description="Disordered" evidence="15">
    <location>
        <begin position="443"/>
        <end position="489"/>
    </location>
</feature>
<dbReference type="CDD" id="cd13231">
    <property type="entry name" value="PH2_SSRP1-like"/>
    <property type="match status" value="1"/>
</dbReference>
<evidence type="ECO:0000256" key="11">
    <source>
        <dbReference type="ARBA" id="ARBA00023242"/>
    </source>
</evidence>
<dbReference type="Pfam" id="PF21092">
    <property type="entry name" value="SSRP1_C"/>
    <property type="match status" value="1"/>
</dbReference>
<reference evidence="17 18" key="1">
    <citation type="submission" date="2014-06" db="EMBL/GenBank/DDBJ databases">
        <title>Genome evolution of avian class.</title>
        <authorList>
            <person name="Zhang G."/>
            <person name="Li C."/>
        </authorList>
    </citation>
    <scope>NUCLEOTIDE SEQUENCE [LARGE SCALE GENOMIC DNA]</scope>
    <source>
        <strain evidence="17">BGI_N305</strain>
    </source>
</reference>
<proteinExistence type="inferred from homology"/>
<evidence type="ECO:0000256" key="14">
    <source>
        <dbReference type="RuleBase" id="RU364013"/>
    </source>
</evidence>
<name>A0A093PBC7_9PASS</name>
<keyword evidence="10 14" id="KW-0234">DNA repair</keyword>
<evidence type="ECO:0000313" key="17">
    <source>
        <dbReference type="EMBL" id="KFW74228.1"/>
    </source>
</evidence>
<evidence type="ECO:0000256" key="5">
    <source>
        <dbReference type="ARBA" id="ARBA00022705"/>
    </source>
</evidence>
<dbReference type="FunFam" id="2.30.29.220:FF:000001">
    <property type="entry name" value="FACT complex subunit SSRP1"/>
    <property type="match status" value="1"/>
</dbReference>
<keyword evidence="18" id="KW-1185">Reference proteome</keyword>
<dbReference type="GO" id="GO:0035101">
    <property type="term" value="C:FACT complex"/>
    <property type="evidence" value="ECO:0007669"/>
    <property type="project" value="TreeGrafter"/>
</dbReference>
<evidence type="ECO:0000256" key="12">
    <source>
        <dbReference type="ARBA" id="ARBA00058447"/>
    </source>
</evidence>
<dbReference type="InterPro" id="IPR011993">
    <property type="entry name" value="PH-like_dom_sf"/>
</dbReference>
<dbReference type="EMBL" id="KL668795">
    <property type="protein sequence ID" value="KFW74228.1"/>
    <property type="molecule type" value="Genomic_DNA"/>
</dbReference>
<dbReference type="OrthoDB" id="498543at2759"/>
<evidence type="ECO:0000256" key="6">
    <source>
        <dbReference type="ARBA" id="ARBA00022763"/>
    </source>
</evidence>
<evidence type="ECO:0000256" key="1">
    <source>
        <dbReference type="ARBA" id="ARBA00004604"/>
    </source>
</evidence>
<feature type="non-terminal residue" evidence="17">
    <location>
        <position position="690"/>
    </location>
</feature>
<dbReference type="Pfam" id="PF00505">
    <property type="entry name" value="HMG_box"/>
    <property type="match status" value="1"/>
</dbReference>
<evidence type="ECO:0000313" key="18">
    <source>
        <dbReference type="Proteomes" id="UP000053258"/>
    </source>
</evidence>
<dbReference type="FunFam" id="2.30.29.30:FF:000098">
    <property type="entry name" value="Fact complex subunit ssrp1"/>
    <property type="match status" value="1"/>
</dbReference>
<dbReference type="Proteomes" id="UP000053258">
    <property type="component" value="Unassembled WGS sequence"/>
</dbReference>
<dbReference type="PANTHER" id="PTHR45849">
    <property type="entry name" value="FACT COMPLEX SUBUNIT SSRP1"/>
    <property type="match status" value="1"/>
</dbReference>
<dbReference type="Gene3D" id="1.10.30.10">
    <property type="entry name" value="High mobility group box domain"/>
    <property type="match status" value="1"/>
</dbReference>
<dbReference type="FunFam" id="2.30.29.150:FF:000001">
    <property type="entry name" value="Fact complex subunit ssrp1"/>
    <property type="match status" value="1"/>
</dbReference>
<dbReference type="InterPro" id="IPR000969">
    <property type="entry name" value="SSRP1/POB3"/>
</dbReference>
<dbReference type="FunFam" id="1.10.30.10:FF:000072">
    <property type="entry name" value="FACT complex subunit SSRP1"/>
    <property type="match status" value="1"/>
</dbReference>
<feature type="non-terminal residue" evidence="17">
    <location>
        <position position="1"/>
    </location>
</feature>
<feature type="compositionally biased region" description="Acidic residues" evidence="15">
    <location>
        <begin position="459"/>
        <end position="477"/>
    </location>
</feature>
<feature type="domain" description="HMG box" evidence="16">
    <location>
        <begin position="530"/>
        <end position="598"/>
    </location>
</feature>
<feature type="DNA-binding region" description="HMG box" evidence="13">
    <location>
        <begin position="530"/>
        <end position="598"/>
    </location>
</feature>
<dbReference type="Pfam" id="PF17292">
    <property type="entry name" value="POB3_N"/>
    <property type="match status" value="1"/>
</dbReference>
<dbReference type="InterPro" id="IPR013719">
    <property type="entry name" value="RTT106/SPT16-like_middle_dom"/>
</dbReference>
<dbReference type="SMART" id="SM00398">
    <property type="entry name" value="HMG"/>
    <property type="match status" value="1"/>
</dbReference>
<dbReference type="InterPro" id="IPR024954">
    <property type="entry name" value="SSRP1_DD"/>
</dbReference>
<comment type="function">
    <text evidence="12">Component of the FACT complex, a general chromatin factor that acts to reorganize nucleosomes. The FACT complex is involved in multiple processes that require DNA as a template such as mRNA elongation, DNA replication and DNA repair. During transcription elongation the FACT complex acts as a histone chaperone that both destabilizes and restores nucleosomal structure. It facilitates the passage of RNA polymerase II and transcription by promoting the dissociation of one histone H2A-H2B dimer from the nucleosome, then subsequently promotes the reestablishment of the nucleosome following the passage of RNA polymerase II. Binds specifically to double-stranded DNA.</text>
</comment>
<keyword evidence="6 14" id="KW-0227">DNA damage</keyword>
<evidence type="ECO:0000256" key="2">
    <source>
        <dbReference type="ARBA" id="ARBA00010060"/>
    </source>
</evidence>
<feature type="compositionally biased region" description="Low complexity" evidence="15">
    <location>
        <begin position="632"/>
        <end position="648"/>
    </location>
</feature>
<keyword evidence="7 14" id="KW-0805">Transcription regulation</keyword>
<dbReference type="PRINTS" id="PR00887">
    <property type="entry name" value="SSRCOGNITION"/>
</dbReference>
<dbReference type="InterPro" id="IPR048985">
    <property type="entry name" value="SSRP1_C"/>
</dbReference>
<comment type="similarity">
    <text evidence="2 14">Belongs to the SSRP1 family.</text>
</comment>
<dbReference type="GO" id="GO:0006281">
    <property type="term" value="P:DNA repair"/>
    <property type="evidence" value="ECO:0007669"/>
    <property type="project" value="UniProtKB-KW"/>
</dbReference>
<dbReference type="PROSITE" id="PS50118">
    <property type="entry name" value="HMG_BOX_2"/>
    <property type="match status" value="1"/>
</dbReference>
<dbReference type="InterPro" id="IPR036910">
    <property type="entry name" value="HMG_box_dom_sf"/>
</dbReference>
<dbReference type="Gene3D" id="2.30.29.150">
    <property type="match status" value="1"/>
</dbReference>
<dbReference type="GO" id="GO:0003677">
    <property type="term" value="F:DNA binding"/>
    <property type="evidence" value="ECO:0007669"/>
    <property type="project" value="UniProtKB-UniRule"/>
</dbReference>
<dbReference type="InterPro" id="IPR009071">
    <property type="entry name" value="HMG_box_dom"/>
</dbReference>